<reference evidence="2" key="1">
    <citation type="journal article" date="2014" name="Proc. Natl. Acad. Sci. U.S.A.">
        <title>Extensive sampling of basidiomycete genomes demonstrates inadequacy of the white-rot/brown-rot paradigm for wood decay fungi.</title>
        <authorList>
            <person name="Riley R."/>
            <person name="Salamov A.A."/>
            <person name="Brown D.W."/>
            <person name="Nagy L.G."/>
            <person name="Floudas D."/>
            <person name="Held B.W."/>
            <person name="Levasseur A."/>
            <person name="Lombard V."/>
            <person name="Morin E."/>
            <person name="Otillar R."/>
            <person name="Lindquist E.A."/>
            <person name="Sun H."/>
            <person name="LaButti K.M."/>
            <person name="Schmutz J."/>
            <person name="Jabbour D."/>
            <person name="Luo H."/>
            <person name="Baker S.E."/>
            <person name="Pisabarro A.G."/>
            <person name="Walton J.D."/>
            <person name="Blanchette R.A."/>
            <person name="Henrissat B."/>
            <person name="Martin F."/>
            <person name="Cullen D."/>
            <person name="Hibbett D.S."/>
            <person name="Grigoriev I.V."/>
        </authorList>
    </citation>
    <scope>NUCLEOTIDE SEQUENCE [LARGE SCALE GENOMIC DNA]</scope>
    <source>
        <strain evidence="2">MUCL 33604</strain>
    </source>
</reference>
<dbReference type="InParanoid" id="A0A067Q4G7"/>
<dbReference type="AlphaFoldDB" id="A0A067Q4G7"/>
<evidence type="ECO:0000313" key="2">
    <source>
        <dbReference type="Proteomes" id="UP000027265"/>
    </source>
</evidence>
<evidence type="ECO:0000313" key="1">
    <source>
        <dbReference type="EMBL" id="KDQ61928.1"/>
    </source>
</evidence>
<name>A0A067Q4G7_9AGAM</name>
<organism evidence="1 2">
    <name type="scientific">Jaapia argillacea MUCL 33604</name>
    <dbReference type="NCBI Taxonomy" id="933084"/>
    <lineage>
        <taxon>Eukaryota</taxon>
        <taxon>Fungi</taxon>
        <taxon>Dikarya</taxon>
        <taxon>Basidiomycota</taxon>
        <taxon>Agaricomycotina</taxon>
        <taxon>Agaricomycetes</taxon>
        <taxon>Agaricomycetidae</taxon>
        <taxon>Jaapiales</taxon>
        <taxon>Jaapiaceae</taxon>
        <taxon>Jaapia</taxon>
    </lineage>
</organism>
<accession>A0A067Q4G7</accession>
<dbReference type="Proteomes" id="UP000027265">
    <property type="component" value="Unassembled WGS sequence"/>
</dbReference>
<sequence length="154" mass="17124">MGFTLWCLGDCNVWRGSGRWEARTRGRRGVAFSLPFFLCSVDIWGAYQDETPVCSSSPLHESGSPALTLRTLQNISQYILPHPGSTSTPSQSRLNPSLPYGIPYSATTPTCTPPPMIFPSQFTPTPTEHPKHHSYIDPTIHCNAWPSTRSRHLL</sequence>
<dbReference type="EMBL" id="KL197712">
    <property type="protein sequence ID" value="KDQ61928.1"/>
    <property type="molecule type" value="Genomic_DNA"/>
</dbReference>
<dbReference type="HOGENOM" id="CLU_1886057_0_0_1"/>
<keyword evidence="2" id="KW-1185">Reference proteome</keyword>
<proteinExistence type="predicted"/>
<gene>
    <name evidence="1" type="ORF">JAAARDRAFT_31425</name>
</gene>
<protein>
    <submittedName>
        <fullName evidence="1">Uncharacterized protein</fullName>
    </submittedName>
</protein>